<comment type="cofactor">
    <cofactor evidence="1">
        <name>heme</name>
        <dbReference type="ChEBI" id="CHEBI:30413"/>
    </cofactor>
</comment>
<comment type="subcellular location">
    <subcellularLocation>
        <location evidence="4">Endoplasmic reticulum membrane</location>
        <topology evidence="4">Peripheral membrane protein</topology>
    </subcellularLocation>
    <subcellularLocation>
        <location evidence="3">Microsome membrane</location>
        <topology evidence="3">Peripheral membrane protein</topology>
    </subcellularLocation>
</comment>
<evidence type="ECO:0000256" key="11">
    <source>
        <dbReference type="ARBA" id="ARBA00023004"/>
    </source>
</evidence>
<dbReference type="PANTHER" id="PTHR24300">
    <property type="entry name" value="CYTOCHROME P450 508A4-RELATED"/>
    <property type="match status" value="1"/>
</dbReference>
<keyword evidence="11" id="KW-0408">Iron</keyword>
<dbReference type="EMBL" id="CADEPI010000502">
    <property type="protein sequence ID" value="CAB3386699.1"/>
    <property type="molecule type" value="Genomic_DNA"/>
</dbReference>
<evidence type="ECO:0008006" key="17">
    <source>
        <dbReference type="Google" id="ProtNLM"/>
    </source>
</evidence>
<protein>
    <recommendedName>
        <fullName evidence="17">Cytochrome P450</fullName>
    </recommendedName>
</protein>
<dbReference type="GO" id="GO:0020037">
    <property type="term" value="F:heme binding"/>
    <property type="evidence" value="ECO:0007669"/>
    <property type="project" value="InterPro"/>
</dbReference>
<evidence type="ECO:0000256" key="4">
    <source>
        <dbReference type="ARBA" id="ARBA00004406"/>
    </source>
</evidence>
<keyword evidence="16" id="KW-1185">Reference proteome</keyword>
<evidence type="ECO:0000313" key="16">
    <source>
        <dbReference type="Proteomes" id="UP000494165"/>
    </source>
</evidence>
<evidence type="ECO:0000313" key="15">
    <source>
        <dbReference type="EMBL" id="CAB3386699.1"/>
    </source>
</evidence>
<dbReference type="PANTHER" id="PTHR24300:SF376">
    <property type="entry name" value="CYTOCHROME P450 15A1"/>
    <property type="match status" value="1"/>
</dbReference>
<evidence type="ECO:0000256" key="1">
    <source>
        <dbReference type="ARBA" id="ARBA00001971"/>
    </source>
</evidence>
<keyword evidence="8" id="KW-0256">Endoplasmic reticulum</keyword>
<dbReference type="OrthoDB" id="1055148at2759"/>
<keyword evidence="9" id="KW-0492">Microsome</keyword>
<evidence type="ECO:0000256" key="5">
    <source>
        <dbReference type="ARBA" id="ARBA00010617"/>
    </source>
</evidence>
<dbReference type="GO" id="GO:0016712">
    <property type="term" value="F:oxidoreductase activity, acting on paired donors, with incorporation or reduction of molecular oxygen, reduced flavin or flavoprotein as one donor, and incorporation of one atom of oxygen"/>
    <property type="evidence" value="ECO:0007669"/>
    <property type="project" value="TreeGrafter"/>
</dbReference>
<evidence type="ECO:0000256" key="12">
    <source>
        <dbReference type="ARBA" id="ARBA00023033"/>
    </source>
</evidence>
<dbReference type="AlphaFoldDB" id="A0A8S1DS56"/>
<dbReference type="GO" id="GO:0006082">
    <property type="term" value="P:organic acid metabolic process"/>
    <property type="evidence" value="ECO:0007669"/>
    <property type="project" value="TreeGrafter"/>
</dbReference>
<keyword evidence="14" id="KW-0732">Signal</keyword>
<feature type="signal peptide" evidence="14">
    <location>
        <begin position="1"/>
        <end position="23"/>
    </location>
</feature>
<evidence type="ECO:0000256" key="9">
    <source>
        <dbReference type="ARBA" id="ARBA00022848"/>
    </source>
</evidence>
<accession>A0A8S1DS56</accession>
<dbReference type="Proteomes" id="UP000494165">
    <property type="component" value="Unassembled WGS sequence"/>
</dbReference>
<dbReference type="SUPFAM" id="SSF48264">
    <property type="entry name" value="Cytochrome P450"/>
    <property type="match status" value="1"/>
</dbReference>
<dbReference type="FunFam" id="1.10.630.10:FF:000238">
    <property type="entry name" value="Cytochrome P450 2A6"/>
    <property type="match status" value="1"/>
</dbReference>
<gene>
    <name evidence="15" type="ORF">CLODIP_2_CD03220</name>
</gene>
<dbReference type="Pfam" id="PF00067">
    <property type="entry name" value="p450"/>
    <property type="match status" value="1"/>
</dbReference>
<proteinExistence type="inferred from homology"/>
<dbReference type="GO" id="GO:0005789">
    <property type="term" value="C:endoplasmic reticulum membrane"/>
    <property type="evidence" value="ECO:0007669"/>
    <property type="project" value="UniProtKB-SubCell"/>
</dbReference>
<evidence type="ECO:0000256" key="8">
    <source>
        <dbReference type="ARBA" id="ARBA00022824"/>
    </source>
</evidence>
<evidence type="ECO:0000256" key="6">
    <source>
        <dbReference type="ARBA" id="ARBA00022617"/>
    </source>
</evidence>
<evidence type="ECO:0000256" key="10">
    <source>
        <dbReference type="ARBA" id="ARBA00023002"/>
    </source>
</evidence>
<dbReference type="Gene3D" id="1.10.630.10">
    <property type="entry name" value="Cytochrome P450"/>
    <property type="match status" value="1"/>
</dbReference>
<evidence type="ECO:0000256" key="13">
    <source>
        <dbReference type="ARBA" id="ARBA00023136"/>
    </source>
</evidence>
<feature type="chain" id="PRO_5035928147" description="Cytochrome P450" evidence="14">
    <location>
        <begin position="24"/>
        <end position="355"/>
    </location>
</feature>
<evidence type="ECO:0000256" key="2">
    <source>
        <dbReference type="ARBA" id="ARBA00003690"/>
    </source>
</evidence>
<keyword evidence="13" id="KW-0472">Membrane</keyword>
<evidence type="ECO:0000256" key="7">
    <source>
        <dbReference type="ARBA" id="ARBA00022723"/>
    </source>
</evidence>
<dbReference type="GO" id="GO:0008395">
    <property type="term" value="F:steroid hydroxylase activity"/>
    <property type="evidence" value="ECO:0007669"/>
    <property type="project" value="TreeGrafter"/>
</dbReference>
<dbReference type="InterPro" id="IPR050182">
    <property type="entry name" value="Cytochrome_P450_fam2"/>
</dbReference>
<reference evidence="15 16" key="1">
    <citation type="submission" date="2020-04" db="EMBL/GenBank/DDBJ databases">
        <authorList>
            <person name="Alioto T."/>
            <person name="Alioto T."/>
            <person name="Gomez Garrido J."/>
        </authorList>
    </citation>
    <scope>NUCLEOTIDE SEQUENCE [LARGE SCALE GENOMIC DNA]</scope>
</reference>
<organism evidence="15 16">
    <name type="scientific">Cloeon dipterum</name>
    <dbReference type="NCBI Taxonomy" id="197152"/>
    <lineage>
        <taxon>Eukaryota</taxon>
        <taxon>Metazoa</taxon>
        <taxon>Ecdysozoa</taxon>
        <taxon>Arthropoda</taxon>
        <taxon>Hexapoda</taxon>
        <taxon>Insecta</taxon>
        <taxon>Pterygota</taxon>
        <taxon>Palaeoptera</taxon>
        <taxon>Ephemeroptera</taxon>
        <taxon>Pisciforma</taxon>
        <taxon>Baetidae</taxon>
        <taxon>Cloeon</taxon>
    </lineage>
</organism>
<dbReference type="GO" id="GO:0005506">
    <property type="term" value="F:iron ion binding"/>
    <property type="evidence" value="ECO:0007669"/>
    <property type="project" value="InterPro"/>
</dbReference>
<evidence type="ECO:0000256" key="3">
    <source>
        <dbReference type="ARBA" id="ARBA00004174"/>
    </source>
</evidence>
<sequence length="355" mass="40258">MAGIVPVILFLASIFLLLRWLSSKPDKFPPGPPRWPIVGNLLEVMRGAKGGVIHELFAGLSNKYGPVMGMYMGAQPTIIISDYKAIRSIGMREDLCGRTVNKIGQIMQKGRKYGLIFNHGEEWKEQRRFTLRHLKDLGFGKKSMECIIHEEAECLVTEVAKKAGSNFSQPVELYNILGTASINVLWYITAGQRYAHDDIRLQQLISIVKDISSQFNAAGGLAVCFPIVIDVAPWLTELEKFKDVRQRVRDFIMDDANKHKESLDPDNPRDFLDMYLIEIEKNKANKDTSFHEEQLVFVMGDLFLAGVDTTFNAMAFILVYMVCNPEVQRRVQEEIDAVVGSDRLPSLNDRPKYKN</sequence>
<keyword evidence="7" id="KW-0479">Metal-binding</keyword>
<comment type="caution">
    <text evidence="15">The sequence shown here is derived from an EMBL/GenBank/DDBJ whole genome shotgun (WGS) entry which is preliminary data.</text>
</comment>
<comment type="similarity">
    <text evidence="5">Belongs to the cytochrome P450 family.</text>
</comment>
<dbReference type="GO" id="GO:0006805">
    <property type="term" value="P:xenobiotic metabolic process"/>
    <property type="evidence" value="ECO:0007669"/>
    <property type="project" value="TreeGrafter"/>
</dbReference>
<dbReference type="PRINTS" id="PR00463">
    <property type="entry name" value="EP450I"/>
</dbReference>
<keyword evidence="12" id="KW-0503">Monooxygenase</keyword>
<dbReference type="InterPro" id="IPR002401">
    <property type="entry name" value="Cyt_P450_E_grp-I"/>
</dbReference>
<evidence type="ECO:0000256" key="14">
    <source>
        <dbReference type="SAM" id="SignalP"/>
    </source>
</evidence>
<name>A0A8S1DS56_9INSE</name>
<keyword evidence="10" id="KW-0560">Oxidoreductase</keyword>
<dbReference type="InterPro" id="IPR001128">
    <property type="entry name" value="Cyt_P450"/>
</dbReference>
<dbReference type="InterPro" id="IPR036396">
    <property type="entry name" value="Cyt_P450_sf"/>
</dbReference>
<keyword evidence="6" id="KW-0349">Heme</keyword>
<comment type="function">
    <text evidence="2">May be involved in the metabolism of insect hormones and in the breakdown of synthetic insecticides.</text>
</comment>